<dbReference type="PIRSF" id="PIRSF006806">
    <property type="entry name" value="FTHF_cligase"/>
    <property type="match status" value="1"/>
</dbReference>
<comment type="similarity">
    <text evidence="1 7">Belongs to the 5-formyltetrahydrofolate cyclo-ligase family.</text>
</comment>
<dbReference type="AlphaFoldDB" id="A0A7E4ZYR9"/>
<dbReference type="GO" id="GO:0046872">
    <property type="term" value="F:metal ion binding"/>
    <property type="evidence" value="ECO:0007669"/>
    <property type="project" value="UniProtKB-KW"/>
</dbReference>
<keyword evidence="7" id="KW-0479">Metal-binding</keyword>
<name>A0A7E4ZYR9_PANRE</name>
<dbReference type="PANTHER" id="PTHR23407">
    <property type="entry name" value="ATPASE INHIBITOR/5-FORMYLTETRAHYDROFOLATE CYCLO-LIGASE"/>
    <property type="match status" value="1"/>
</dbReference>
<dbReference type="InterPro" id="IPR024185">
    <property type="entry name" value="FTHF_cligase-like_sf"/>
</dbReference>
<dbReference type="GO" id="GO:0009396">
    <property type="term" value="P:folic acid-containing compound biosynthetic process"/>
    <property type="evidence" value="ECO:0007669"/>
    <property type="project" value="TreeGrafter"/>
</dbReference>
<evidence type="ECO:0000256" key="3">
    <source>
        <dbReference type="ARBA" id="ARBA00022840"/>
    </source>
</evidence>
<feature type="binding site" evidence="6">
    <location>
        <begin position="147"/>
        <end position="155"/>
    </location>
    <ligand>
        <name>ATP</name>
        <dbReference type="ChEBI" id="CHEBI:30616"/>
    </ligand>
</feature>
<keyword evidence="2 6" id="KW-0547">Nucleotide-binding</keyword>
<sequence>MSVFAMEVRAAKKLMRDQIRNALKTVSPSEISLESETIESNVLTADYFVESERISVFVSTEGEVITDGIIKAALAQHKSVFIPWFKKGSDEMKMLRLLDAAEFENLKPTLWGIRQFETDQGHESYETGGPLDLVLLPGVAFTRDCQRLGHGKGYYDRFLGDHAERFGIMPKKVGLALTAQIVLSVPTADHDIHLDYIVSSVNS</sequence>
<dbReference type="Proteomes" id="UP000492821">
    <property type="component" value="Unassembled WGS sequence"/>
</dbReference>
<feature type="binding site" evidence="6">
    <location>
        <position position="63"/>
    </location>
    <ligand>
        <name>substrate</name>
    </ligand>
</feature>
<protein>
    <recommendedName>
        <fullName evidence="5 7">5-formyltetrahydrofolate cyclo-ligase</fullName>
        <ecNumber evidence="5 7">6.3.3.2</ecNumber>
    </recommendedName>
</protein>
<accession>A0A7E4ZYR9</accession>
<comment type="cofactor">
    <cofactor evidence="7">
        <name>Mg(2+)</name>
        <dbReference type="ChEBI" id="CHEBI:18420"/>
    </cofactor>
</comment>
<keyword evidence="3 6" id="KW-0067">ATP-binding</keyword>
<dbReference type="Gene3D" id="3.40.50.10420">
    <property type="entry name" value="NagB/RpiA/CoA transferase-like"/>
    <property type="match status" value="1"/>
</dbReference>
<dbReference type="InterPro" id="IPR037171">
    <property type="entry name" value="NagB/RpiA_transferase-like"/>
</dbReference>
<evidence type="ECO:0000256" key="4">
    <source>
        <dbReference type="ARBA" id="ARBA00036539"/>
    </source>
</evidence>
<evidence type="ECO:0000256" key="2">
    <source>
        <dbReference type="ARBA" id="ARBA00022741"/>
    </source>
</evidence>
<dbReference type="InterPro" id="IPR002698">
    <property type="entry name" value="FTHF_cligase"/>
</dbReference>
<dbReference type="GO" id="GO:0035999">
    <property type="term" value="P:tetrahydrofolate interconversion"/>
    <property type="evidence" value="ECO:0007669"/>
    <property type="project" value="TreeGrafter"/>
</dbReference>
<evidence type="ECO:0000256" key="1">
    <source>
        <dbReference type="ARBA" id="ARBA00010638"/>
    </source>
</evidence>
<keyword evidence="7" id="KW-0460">Magnesium</keyword>
<evidence type="ECO:0000256" key="5">
    <source>
        <dbReference type="ARBA" id="ARBA00038966"/>
    </source>
</evidence>
<evidence type="ECO:0000313" key="9">
    <source>
        <dbReference type="WBParaSite" id="Pan_g408.t1"/>
    </source>
</evidence>
<dbReference type="PANTHER" id="PTHR23407:SF1">
    <property type="entry name" value="5-FORMYLTETRAHYDROFOLATE CYCLO-LIGASE"/>
    <property type="match status" value="1"/>
</dbReference>
<proteinExistence type="inferred from homology"/>
<feature type="binding site" evidence="6">
    <location>
        <position position="58"/>
    </location>
    <ligand>
        <name>substrate</name>
    </ligand>
</feature>
<dbReference type="WBParaSite" id="Pan_g408.t1">
    <property type="protein sequence ID" value="Pan_g408.t1"/>
    <property type="gene ID" value="Pan_g408"/>
</dbReference>
<dbReference type="EC" id="6.3.3.2" evidence="5 7"/>
<feature type="binding site" evidence="6">
    <location>
        <begin position="12"/>
        <end position="16"/>
    </location>
    <ligand>
        <name>ATP</name>
        <dbReference type="ChEBI" id="CHEBI:30616"/>
    </ligand>
</feature>
<evidence type="ECO:0000256" key="6">
    <source>
        <dbReference type="PIRSR" id="PIRSR006806-1"/>
    </source>
</evidence>
<reference evidence="9" key="2">
    <citation type="submission" date="2020-10" db="UniProtKB">
        <authorList>
            <consortium name="WormBaseParasite"/>
        </authorList>
    </citation>
    <scope>IDENTIFICATION</scope>
</reference>
<dbReference type="GO" id="GO:0030272">
    <property type="term" value="F:5-formyltetrahydrofolate cyclo-ligase activity"/>
    <property type="evidence" value="ECO:0007669"/>
    <property type="project" value="UniProtKB-EC"/>
</dbReference>
<evidence type="ECO:0000313" key="8">
    <source>
        <dbReference type="Proteomes" id="UP000492821"/>
    </source>
</evidence>
<reference evidence="8" key="1">
    <citation type="journal article" date="2013" name="Genetics">
        <title>The draft genome and transcriptome of Panagrellus redivivus are shaped by the harsh demands of a free-living lifestyle.</title>
        <authorList>
            <person name="Srinivasan J."/>
            <person name="Dillman A.R."/>
            <person name="Macchietto M.G."/>
            <person name="Heikkinen L."/>
            <person name="Lakso M."/>
            <person name="Fracchia K.M."/>
            <person name="Antoshechkin I."/>
            <person name="Mortazavi A."/>
            <person name="Wong G."/>
            <person name="Sternberg P.W."/>
        </authorList>
    </citation>
    <scope>NUCLEOTIDE SEQUENCE [LARGE SCALE GENOMIC DNA]</scope>
    <source>
        <strain evidence="8">MT8872</strain>
    </source>
</reference>
<dbReference type="GO" id="GO:0005739">
    <property type="term" value="C:mitochondrion"/>
    <property type="evidence" value="ECO:0007669"/>
    <property type="project" value="TreeGrafter"/>
</dbReference>
<keyword evidence="8" id="KW-1185">Reference proteome</keyword>
<dbReference type="NCBIfam" id="TIGR02727">
    <property type="entry name" value="MTHFS_bact"/>
    <property type="match status" value="1"/>
</dbReference>
<organism evidence="8 9">
    <name type="scientific">Panagrellus redivivus</name>
    <name type="common">Microworm</name>
    <dbReference type="NCBI Taxonomy" id="6233"/>
    <lineage>
        <taxon>Eukaryota</taxon>
        <taxon>Metazoa</taxon>
        <taxon>Ecdysozoa</taxon>
        <taxon>Nematoda</taxon>
        <taxon>Chromadorea</taxon>
        <taxon>Rhabditida</taxon>
        <taxon>Tylenchina</taxon>
        <taxon>Panagrolaimomorpha</taxon>
        <taxon>Panagrolaimoidea</taxon>
        <taxon>Panagrolaimidae</taxon>
        <taxon>Panagrellus</taxon>
    </lineage>
</organism>
<comment type="catalytic activity">
    <reaction evidence="4 7">
        <text>(6S)-5-formyl-5,6,7,8-tetrahydrofolate + ATP = (6R)-5,10-methenyltetrahydrofolate + ADP + phosphate</text>
        <dbReference type="Rhea" id="RHEA:10488"/>
        <dbReference type="ChEBI" id="CHEBI:30616"/>
        <dbReference type="ChEBI" id="CHEBI:43474"/>
        <dbReference type="ChEBI" id="CHEBI:57455"/>
        <dbReference type="ChEBI" id="CHEBI:57457"/>
        <dbReference type="ChEBI" id="CHEBI:456216"/>
        <dbReference type="EC" id="6.3.3.2"/>
    </reaction>
</comment>
<evidence type="ECO:0000256" key="7">
    <source>
        <dbReference type="RuleBase" id="RU361279"/>
    </source>
</evidence>
<dbReference type="Pfam" id="PF01812">
    <property type="entry name" value="5-FTHF_cyc-lig"/>
    <property type="match status" value="1"/>
</dbReference>
<dbReference type="SUPFAM" id="SSF100950">
    <property type="entry name" value="NagB/RpiA/CoA transferase-like"/>
    <property type="match status" value="1"/>
</dbReference>
<dbReference type="GO" id="GO:0005524">
    <property type="term" value="F:ATP binding"/>
    <property type="evidence" value="ECO:0007669"/>
    <property type="project" value="UniProtKB-KW"/>
</dbReference>